<dbReference type="PROSITE" id="PS50830">
    <property type="entry name" value="TNASE_3"/>
    <property type="match status" value="1"/>
</dbReference>
<organism evidence="3 4">
    <name type="scientific">Amaricoccus macauensis</name>
    <dbReference type="NCBI Taxonomy" id="57001"/>
    <lineage>
        <taxon>Bacteria</taxon>
        <taxon>Pseudomonadati</taxon>
        <taxon>Pseudomonadota</taxon>
        <taxon>Alphaproteobacteria</taxon>
        <taxon>Rhodobacterales</taxon>
        <taxon>Paracoccaceae</taxon>
        <taxon>Amaricoccus</taxon>
    </lineage>
</organism>
<dbReference type="InterPro" id="IPR016071">
    <property type="entry name" value="Staphylococal_nuclease_OB-fold"/>
</dbReference>
<keyword evidence="3" id="KW-0255">Endonuclease</keyword>
<sequence>MARLRFPALAALLLLALIDTRASTAPALPSLNRFPQPRPAEATLSGIATVTDGDTMRIGATRIRLFGVDAPEAHQRCLDAAGRDWACGTVAAERLKSLVAQRVVVCNPQDTDRYGRTVASCSVDGRDLGATIVSEGLARAYERYSDRYLGDEAGARASGLGLWQADSEAPWDWRRDRSKVRTIATTPVSPIDDTPTTGNECMIKGNISRDGRKLYHTPDMASWSRTRIDFDRGERLFCDEAAALAAGWVPASGRGR</sequence>
<dbReference type="PANTHER" id="PTHR12302">
    <property type="entry name" value="EBNA2 BINDING PROTEIN P100"/>
    <property type="match status" value="1"/>
</dbReference>
<dbReference type="PANTHER" id="PTHR12302:SF26">
    <property type="entry name" value="BLR1266 PROTEIN"/>
    <property type="match status" value="1"/>
</dbReference>
<keyword evidence="3" id="KW-0540">Nuclease</keyword>
<accession>A0A840SNM7</accession>
<dbReference type="Gene3D" id="2.40.50.90">
    <property type="match status" value="1"/>
</dbReference>
<dbReference type="SMART" id="SM00318">
    <property type="entry name" value="SNc"/>
    <property type="match status" value="1"/>
</dbReference>
<dbReference type="RefSeq" id="WP_343063243.1">
    <property type="nucleotide sequence ID" value="NZ_JACHFM010000002.1"/>
</dbReference>
<dbReference type="AlphaFoldDB" id="A0A840SNM7"/>
<feature type="chain" id="PRO_5033021257" evidence="1">
    <location>
        <begin position="25"/>
        <end position="256"/>
    </location>
</feature>
<keyword evidence="4" id="KW-1185">Reference proteome</keyword>
<dbReference type="InterPro" id="IPR035437">
    <property type="entry name" value="SNase_OB-fold_sf"/>
</dbReference>
<dbReference type="Proteomes" id="UP000549457">
    <property type="component" value="Unassembled WGS sequence"/>
</dbReference>
<dbReference type="SUPFAM" id="SSF50199">
    <property type="entry name" value="Staphylococcal nuclease"/>
    <property type="match status" value="1"/>
</dbReference>
<keyword evidence="1" id="KW-0732">Signal</keyword>
<protein>
    <submittedName>
        <fullName evidence="3">Endonuclease YncB(Thermonuclease family)</fullName>
    </submittedName>
</protein>
<gene>
    <name evidence="3" type="ORF">HNP73_001884</name>
</gene>
<feature type="signal peptide" evidence="1">
    <location>
        <begin position="1"/>
        <end position="24"/>
    </location>
</feature>
<name>A0A840SNM7_9RHOB</name>
<reference evidence="3 4" key="1">
    <citation type="submission" date="2020-08" db="EMBL/GenBank/DDBJ databases">
        <title>Genomic Encyclopedia of Type Strains, Phase IV (KMG-IV): sequencing the most valuable type-strain genomes for metagenomic binning, comparative biology and taxonomic classification.</title>
        <authorList>
            <person name="Goeker M."/>
        </authorList>
    </citation>
    <scope>NUCLEOTIDE SEQUENCE [LARGE SCALE GENOMIC DNA]</scope>
    <source>
        <strain evidence="3 4">DSM 101730</strain>
    </source>
</reference>
<dbReference type="Pfam" id="PF00565">
    <property type="entry name" value="SNase"/>
    <property type="match status" value="1"/>
</dbReference>
<evidence type="ECO:0000313" key="4">
    <source>
        <dbReference type="Proteomes" id="UP000549457"/>
    </source>
</evidence>
<dbReference type="GO" id="GO:0004519">
    <property type="term" value="F:endonuclease activity"/>
    <property type="evidence" value="ECO:0007669"/>
    <property type="project" value="UniProtKB-KW"/>
</dbReference>
<feature type="domain" description="TNase-like" evidence="2">
    <location>
        <begin position="41"/>
        <end position="165"/>
    </location>
</feature>
<keyword evidence="3" id="KW-0378">Hydrolase</keyword>
<evidence type="ECO:0000259" key="2">
    <source>
        <dbReference type="PROSITE" id="PS50830"/>
    </source>
</evidence>
<dbReference type="EMBL" id="JACHFM010000002">
    <property type="protein sequence ID" value="MBB5221948.1"/>
    <property type="molecule type" value="Genomic_DNA"/>
</dbReference>
<evidence type="ECO:0000313" key="3">
    <source>
        <dbReference type="EMBL" id="MBB5221948.1"/>
    </source>
</evidence>
<comment type="caution">
    <text evidence="3">The sequence shown here is derived from an EMBL/GenBank/DDBJ whole genome shotgun (WGS) entry which is preliminary data.</text>
</comment>
<proteinExistence type="predicted"/>
<evidence type="ECO:0000256" key="1">
    <source>
        <dbReference type="SAM" id="SignalP"/>
    </source>
</evidence>